<evidence type="ECO:0000313" key="2">
    <source>
        <dbReference type="EMBL" id="QDO87081.1"/>
    </source>
</evidence>
<dbReference type="InterPro" id="IPR008868">
    <property type="entry name" value="TniB"/>
</dbReference>
<dbReference type="SUPFAM" id="SSF52540">
    <property type="entry name" value="P-loop containing nucleoside triphosphate hydrolases"/>
    <property type="match status" value="1"/>
</dbReference>
<keyword evidence="3" id="KW-1185">Reference proteome</keyword>
<dbReference type="OrthoDB" id="4711350at2"/>
<evidence type="ECO:0008006" key="4">
    <source>
        <dbReference type="Google" id="ProtNLM"/>
    </source>
</evidence>
<gene>
    <name evidence="2" type="ORF">FNH13_01050</name>
</gene>
<proteinExistence type="predicted"/>
<dbReference type="EMBL" id="CP041616">
    <property type="protein sequence ID" value="QDO87081.1"/>
    <property type="molecule type" value="Genomic_DNA"/>
</dbReference>
<dbReference type="Proteomes" id="UP000315395">
    <property type="component" value="Chromosome"/>
</dbReference>
<protein>
    <recommendedName>
        <fullName evidence="4">ATP/GTP-binding protein</fullName>
    </recommendedName>
</protein>
<evidence type="ECO:0000256" key="1">
    <source>
        <dbReference type="SAM" id="MobiDB-lite"/>
    </source>
</evidence>
<dbReference type="AlphaFoldDB" id="A0A516G6C8"/>
<dbReference type="InterPro" id="IPR027417">
    <property type="entry name" value="P-loop_NTPase"/>
</dbReference>
<name>A0A516G6C8_9MICO</name>
<dbReference type="RefSeq" id="WP_143781740.1">
    <property type="nucleotide sequence ID" value="NZ_CP041616.1"/>
</dbReference>
<evidence type="ECO:0000313" key="3">
    <source>
        <dbReference type="Proteomes" id="UP000315395"/>
    </source>
</evidence>
<dbReference type="KEGG" id="orz:FNH13_01050"/>
<organism evidence="2 3">
    <name type="scientific">Ornithinimicrobium ciconiae</name>
    <dbReference type="NCBI Taxonomy" id="2594265"/>
    <lineage>
        <taxon>Bacteria</taxon>
        <taxon>Bacillati</taxon>
        <taxon>Actinomycetota</taxon>
        <taxon>Actinomycetes</taxon>
        <taxon>Micrococcales</taxon>
        <taxon>Ornithinimicrobiaceae</taxon>
        <taxon>Ornithinimicrobium</taxon>
    </lineage>
</organism>
<accession>A0A516G6C8</accession>
<dbReference type="Pfam" id="PF05621">
    <property type="entry name" value="TniB"/>
    <property type="match status" value="1"/>
</dbReference>
<reference evidence="2 3" key="1">
    <citation type="submission" date="2019-07" db="EMBL/GenBank/DDBJ databases">
        <title>complete genome sequencing of Ornithinimicrobium sp. H23M54.</title>
        <authorList>
            <person name="Bae J.-W."/>
            <person name="Lee S.-Y."/>
        </authorList>
    </citation>
    <scope>NUCLEOTIDE SEQUENCE [LARGE SCALE GENOMIC DNA]</scope>
    <source>
        <strain evidence="2 3">H23M54</strain>
    </source>
</reference>
<feature type="region of interest" description="Disordered" evidence="1">
    <location>
        <begin position="1"/>
        <end position="22"/>
    </location>
</feature>
<sequence>MDARMWHRQALGTGPELPQPAPTAVFDSLPTTEQDDYWAELSHTLPALVVPSVLAQRAEQRLSRLLAINDRRPPGAKSVIGIDAPFAVGKSTFVKSWAHRAYRDRVSPGTSYVLPTWTPEPEVTADWVPQVYITLRAASRIKDINASILAFLGYPSEGLVRVTTTRVVKVLATHGVRLLIVDDVHMLKTTHAEGRDVLDYLKFLNTELGELGGTMILVGAHLEGGPLYQDPQITGRLDKITLAAYEITTLGGRRDWQRFLARLEEVLLPYFDTVPVGVFSQELAGYVWRRTQGYVGDTVRLLAQALLARFDNAEDAMTRESLQAVPLSARAATAEADLVAAAAAPSNRRNRQTKTDAS</sequence>